<keyword evidence="6 11" id="KW-0812">Transmembrane</keyword>
<feature type="transmembrane region" description="Helical" evidence="11">
    <location>
        <begin position="320"/>
        <end position="346"/>
    </location>
</feature>
<reference evidence="12 13" key="2">
    <citation type="submission" date="2016-08" db="EMBL/GenBank/DDBJ databases">
        <title>Pervasive Adenine N6-methylation of Active Genes in Fungi.</title>
        <authorList>
            <consortium name="DOE Joint Genome Institute"/>
            <person name="Mondo S.J."/>
            <person name="Dannebaum R.O."/>
            <person name="Kuo R.C."/>
            <person name="Labutti K."/>
            <person name="Haridas S."/>
            <person name="Kuo A."/>
            <person name="Salamov A."/>
            <person name="Ahrendt S.R."/>
            <person name="Lipzen A."/>
            <person name="Sullivan W."/>
            <person name="Andreopoulos W.B."/>
            <person name="Clum A."/>
            <person name="Lindquist E."/>
            <person name="Daum C."/>
            <person name="Ramamoorthy G.K."/>
            <person name="Gryganskyi A."/>
            <person name="Culley D."/>
            <person name="Magnuson J.K."/>
            <person name="James T.Y."/>
            <person name="O'Malley M.A."/>
            <person name="Stajich J.E."/>
            <person name="Spatafora J.W."/>
            <person name="Visel A."/>
            <person name="Grigoriev I.V."/>
        </authorList>
    </citation>
    <scope>NUCLEOTIDE SEQUENCE [LARGE SCALE GENOMIC DNA]</scope>
    <source>
        <strain evidence="13">finn</strain>
    </source>
</reference>
<evidence type="ECO:0000313" key="12">
    <source>
        <dbReference type="EMBL" id="ORX54212.1"/>
    </source>
</evidence>
<dbReference type="GO" id="GO:0005789">
    <property type="term" value="C:endoplasmic reticulum membrane"/>
    <property type="evidence" value="ECO:0007669"/>
    <property type="project" value="UniProtKB-SubCell"/>
</dbReference>
<dbReference type="PANTHER" id="PTHR22760:SF3">
    <property type="entry name" value="GPI MANNOSYLTRANSFERASE 4"/>
    <property type="match status" value="1"/>
</dbReference>
<dbReference type="PANTHER" id="PTHR22760">
    <property type="entry name" value="GLYCOSYLTRANSFERASE"/>
    <property type="match status" value="1"/>
</dbReference>
<dbReference type="OrthoDB" id="2139673at2759"/>
<dbReference type="Proteomes" id="UP000193719">
    <property type="component" value="Unassembled WGS sequence"/>
</dbReference>
<dbReference type="GO" id="GO:0000026">
    <property type="term" value="F:alpha-1,2-mannosyltransferase activity"/>
    <property type="evidence" value="ECO:0007669"/>
    <property type="project" value="TreeGrafter"/>
</dbReference>
<dbReference type="InterPro" id="IPR005599">
    <property type="entry name" value="GPI_mannosylTrfase"/>
</dbReference>
<keyword evidence="13" id="KW-1185">Reference proteome</keyword>
<evidence type="ECO:0000256" key="4">
    <source>
        <dbReference type="ARBA" id="ARBA00022676"/>
    </source>
</evidence>
<evidence type="ECO:0000256" key="11">
    <source>
        <dbReference type="RuleBase" id="RU363075"/>
    </source>
</evidence>
<dbReference type="STRING" id="1754191.A0A1Y1VFJ3"/>
<organism evidence="12 13">
    <name type="scientific">Piromyces finnis</name>
    <dbReference type="NCBI Taxonomy" id="1754191"/>
    <lineage>
        <taxon>Eukaryota</taxon>
        <taxon>Fungi</taxon>
        <taxon>Fungi incertae sedis</taxon>
        <taxon>Chytridiomycota</taxon>
        <taxon>Chytridiomycota incertae sedis</taxon>
        <taxon>Neocallimastigomycetes</taxon>
        <taxon>Neocallimastigales</taxon>
        <taxon>Neocallimastigaceae</taxon>
        <taxon>Piromyces</taxon>
    </lineage>
</organism>
<comment type="pathway">
    <text evidence="2">Glycolipid biosynthesis; glycosylphosphatidylinositol-anchor biosynthesis.</text>
</comment>
<comment type="subcellular location">
    <subcellularLocation>
        <location evidence="1 11">Endoplasmic reticulum membrane</location>
        <topology evidence="1 11">Multi-pass membrane protein</topology>
    </subcellularLocation>
</comment>
<feature type="transmembrane region" description="Helical" evidence="11">
    <location>
        <begin position="431"/>
        <end position="451"/>
    </location>
</feature>
<evidence type="ECO:0000256" key="5">
    <source>
        <dbReference type="ARBA" id="ARBA00022679"/>
    </source>
</evidence>
<evidence type="ECO:0000256" key="6">
    <source>
        <dbReference type="ARBA" id="ARBA00022692"/>
    </source>
</evidence>
<name>A0A1Y1VFJ3_9FUNG</name>
<keyword evidence="4 11" id="KW-0328">Glycosyltransferase</keyword>
<feature type="transmembrane region" description="Helical" evidence="11">
    <location>
        <begin position="399"/>
        <end position="419"/>
    </location>
</feature>
<feature type="transmembrane region" description="Helical" evidence="11">
    <location>
        <begin position="483"/>
        <end position="503"/>
    </location>
</feature>
<comment type="similarity">
    <text evidence="10">Belongs to the glycosyltransferase 22 family. PIGZ subfamily.</text>
</comment>
<accession>A0A1Y1VFJ3</accession>
<feature type="transmembrane region" description="Helical" evidence="11">
    <location>
        <begin position="73"/>
        <end position="91"/>
    </location>
</feature>
<dbReference type="AlphaFoldDB" id="A0A1Y1VFJ3"/>
<keyword evidence="8 11" id="KW-1133">Transmembrane helix</keyword>
<comment type="caution">
    <text evidence="12">The sequence shown here is derived from an EMBL/GenBank/DDBJ whole genome shotgun (WGS) entry which is preliminary data.</text>
</comment>
<dbReference type="EC" id="2.4.1.-" evidence="11"/>
<evidence type="ECO:0000313" key="13">
    <source>
        <dbReference type="Proteomes" id="UP000193719"/>
    </source>
</evidence>
<keyword evidence="7 11" id="KW-0256">Endoplasmic reticulum</keyword>
<keyword evidence="9 11" id="KW-0472">Membrane</keyword>
<dbReference type="GO" id="GO:0006506">
    <property type="term" value="P:GPI anchor biosynthetic process"/>
    <property type="evidence" value="ECO:0007669"/>
    <property type="project" value="UniProtKB-KW"/>
</dbReference>
<evidence type="ECO:0000256" key="1">
    <source>
        <dbReference type="ARBA" id="ARBA00004477"/>
    </source>
</evidence>
<keyword evidence="3" id="KW-0337">GPI-anchor biosynthesis</keyword>
<dbReference type="EMBL" id="MCFH01000011">
    <property type="protein sequence ID" value="ORX54212.1"/>
    <property type="molecule type" value="Genomic_DNA"/>
</dbReference>
<feature type="transmembrane region" description="Helical" evidence="11">
    <location>
        <begin position="281"/>
        <end position="299"/>
    </location>
</feature>
<evidence type="ECO:0000256" key="10">
    <source>
        <dbReference type="ARBA" id="ARBA00038466"/>
    </source>
</evidence>
<evidence type="ECO:0000256" key="3">
    <source>
        <dbReference type="ARBA" id="ARBA00022502"/>
    </source>
</evidence>
<feature type="transmembrane region" description="Helical" evidence="11">
    <location>
        <begin position="163"/>
        <end position="182"/>
    </location>
</feature>
<gene>
    <name evidence="12" type="ORF">BCR36DRAFT_322545</name>
</gene>
<keyword evidence="5" id="KW-0808">Transferase</keyword>
<protein>
    <recommendedName>
        <fullName evidence="11">Mannosyltransferase</fullName>
        <ecNumber evidence="11">2.4.1.-</ecNumber>
    </recommendedName>
</protein>
<reference evidence="12 13" key="1">
    <citation type="submission" date="2016-08" db="EMBL/GenBank/DDBJ databases">
        <title>Genomes of anaerobic fungi encode conserved fungal cellulosomes for biomass hydrolysis.</title>
        <authorList>
            <consortium name="DOE Joint Genome Institute"/>
            <person name="Haitjema C.H."/>
            <person name="Gilmore S.P."/>
            <person name="Henske J.K."/>
            <person name="Solomon K.V."/>
            <person name="De Groot R."/>
            <person name="Kuo A."/>
            <person name="Mondo S.J."/>
            <person name="Salamov A.A."/>
            <person name="Labutti K."/>
            <person name="Zhao Z."/>
            <person name="Chiniquy J."/>
            <person name="Barry K."/>
            <person name="Brewer H.M."/>
            <person name="Purvine S.O."/>
            <person name="Wright A.T."/>
            <person name="Boxma B."/>
            <person name="Van Alen T."/>
            <person name="Hackstein J.H."/>
            <person name="Baker S.E."/>
            <person name="Grigoriev I.V."/>
            <person name="O'Malley M.A."/>
        </authorList>
    </citation>
    <scope>NUCLEOTIDE SEQUENCE [LARGE SCALE GENOMIC DNA]</scope>
    <source>
        <strain evidence="13">finn</strain>
    </source>
</reference>
<feature type="transmembrane region" description="Helical" evidence="11">
    <location>
        <begin position="255"/>
        <end position="275"/>
    </location>
</feature>
<evidence type="ECO:0000256" key="7">
    <source>
        <dbReference type="ARBA" id="ARBA00022824"/>
    </source>
</evidence>
<evidence type="ECO:0000256" key="8">
    <source>
        <dbReference type="ARBA" id="ARBA00022989"/>
    </source>
</evidence>
<dbReference type="Pfam" id="PF03901">
    <property type="entry name" value="Glyco_transf_22"/>
    <property type="match status" value="1"/>
</dbReference>
<evidence type="ECO:0000256" key="2">
    <source>
        <dbReference type="ARBA" id="ARBA00004687"/>
    </source>
</evidence>
<proteinExistence type="inferred from homology"/>
<sequence length="531" mass="61366">MKSYKDKINFRNKIKIKADKYINTDSINSTFTTARAITAALSNQTKKKISNLQRQQLPNLLKYTQKTFPKKPIYVLLVILRIIYAFLPAYFHPNEYYEKTELKDSSKFLEPKSQQILNFEKDNPCSSIMPASLAVGIPFKIAKYIVNCLLNSEYEKYITNSTIFILYRLYFLIFTFVIDISIYNIRSLQLRDPYPPLLLFASSHLILTFYQRPFSNTFEEILLIFSLWTFLACVPPRQANLRERKMKGSGASRRAIGNIQLNGFRAFFLGFIFILGTYTRLSFAVFILPILFAYLYICYNRQAPNKFTRLINRMYEIMPLALGMVVSIVIMVIADSLYFGTLNIIYDGKYVVTLENVMEVLNAPEKIASIKFTGHLVVTPINNLLKNISEMSKLNCVHILYNMPLLYGPLYFIGIYYAFQSLAKSNIKSRDINKTVSIYCILLGLISLTIFPQPETKYLESLNAFMALALADKISNFIGKEKIIFFTIYIIFNVYLTLEHLIIHHGGIVPNTPTVQVNDFLNIRDIIEIFF</sequence>
<evidence type="ECO:0000256" key="9">
    <source>
        <dbReference type="ARBA" id="ARBA00023136"/>
    </source>
</evidence>
<feature type="transmembrane region" description="Helical" evidence="11">
    <location>
        <begin position="217"/>
        <end position="234"/>
    </location>
</feature>